<evidence type="ECO:0000313" key="1">
    <source>
        <dbReference type="EMBL" id="MFC5911284.1"/>
    </source>
</evidence>
<evidence type="ECO:0000313" key="2">
    <source>
        <dbReference type="Proteomes" id="UP001596174"/>
    </source>
</evidence>
<proteinExistence type="predicted"/>
<evidence type="ECO:0008006" key="3">
    <source>
        <dbReference type="Google" id="ProtNLM"/>
    </source>
</evidence>
<organism evidence="1 2">
    <name type="scientific">Streptacidiphilus monticola</name>
    <dbReference type="NCBI Taxonomy" id="2161674"/>
    <lineage>
        <taxon>Bacteria</taxon>
        <taxon>Bacillati</taxon>
        <taxon>Actinomycetota</taxon>
        <taxon>Actinomycetes</taxon>
        <taxon>Kitasatosporales</taxon>
        <taxon>Streptomycetaceae</taxon>
        <taxon>Streptacidiphilus</taxon>
    </lineage>
</organism>
<protein>
    <recommendedName>
        <fullName evidence="3">HNH endonuclease</fullName>
    </recommendedName>
</protein>
<comment type="caution">
    <text evidence="1">The sequence shown here is derived from an EMBL/GenBank/DDBJ whole genome shotgun (WGS) entry which is preliminary data.</text>
</comment>
<reference evidence="2" key="1">
    <citation type="journal article" date="2019" name="Int. J. Syst. Evol. Microbiol.">
        <title>The Global Catalogue of Microorganisms (GCM) 10K type strain sequencing project: providing services to taxonomists for standard genome sequencing and annotation.</title>
        <authorList>
            <consortium name="The Broad Institute Genomics Platform"/>
            <consortium name="The Broad Institute Genome Sequencing Center for Infectious Disease"/>
            <person name="Wu L."/>
            <person name="Ma J."/>
        </authorList>
    </citation>
    <scope>NUCLEOTIDE SEQUENCE [LARGE SCALE GENOMIC DNA]</scope>
    <source>
        <strain evidence="2">JCM 4816</strain>
    </source>
</reference>
<dbReference type="EMBL" id="JBHSQJ010000153">
    <property type="protein sequence ID" value="MFC5911284.1"/>
    <property type="molecule type" value="Genomic_DNA"/>
</dbReference>
<dbReference type="Proteomes" id="UP001596174">
    <property type="component" value="Unassembled WGS sequence"/>
</dbReference>
<sequence length="90" mass="10368">MTTWIVDPVRRAHDDDRAYLDTLTWRPGRCHFCRYHAPQTTEFAHIEQGTLPGYPLMVCREHAAYELTLSRAEAANAGRAFVPDIRLLAR</sequence>
<name>A0ABW1GCW7_9ACTN</name>
<keyword evidence="2" id="KW-1185">Reference proteome</keyword>
<gene>
    <name evidence="1" type="ORF">ACFP3V_29270</name>
</gene>
<accession>A0ABW1GCW7</accession>
<dbReference type="RefSeq" id="WP_380589974.1">
    <property type="nucleotide sequence ID" value="NZ_JBHSQJ010000153.1"/>
</dbReference>